<feature type="transmembrane region" description="Helical" evidence="1">
    <location>
        <begin position="12"/>
        <end position="31"/>
    </location>
</feature>
<sequence length="693" mass="78726">MRSTGSTKNRMMLFILAAAAMILITAAVFLLPELPPEDTIENHTLLPPVFSHTTGVYTGPVTLTLSAQAGTVIHYTLDGSLPTAESPVYREPLVLEADDSPELMQIPSTSDELYPEWGYDRYQWIPPTGEWVRHPVVRAMAVNEEGETSPVTAHTFLMGADALPAASPVAGDPAMPVILLITDPAGFFDDETGIYVPGDIFTQWRQENPEARVLGNSPANYLERGRDWERPAHVTLLEPDGTLAFTQQVGLRIHGGFTRAWAQKTLRLYARASYDTASWFEYPVFPSHPRTGDGTAMTRYKRLLLRNSGNDWSHTLFRDALIHHLVNPLRVDNQAVRPAVVYLNGEYWGIHHLRERLDEYYLEEHYGIAAEDLVLINERDWEAEVGTAVDIEEFQQHLSRITGFALSEEERFQLAETLMDMDHWYDYLTTQLYAANTDWISNNMRVWRKRTTAYQPNAPYGHDGRWRWILFDLDYAFDFLGYGYETHDTVSWLAEESDLFKKLSRSEAFRVGFAGRLADLMNTVFRTAHVQSEADFFTRQLKEEMPRNIRRWPQYSDMETWHREIQVIHDYAALRPDYLRQHTAAYFGLPGSLSLALELPPAHQGEVTLNTLTAAELVTYQDADGVFRGEWFAEVPLPLTATPAAGWQFSHWEISGGLPPGTELTTGSLNDSAITLTPRDSSQPLTLRPVFRQ</sequence>
<keyword evidence="3" id="KW-1185">Reference proteome</keyword>
<evidence type="ECO:0000313" key="3">
    <source>
        <dbReference type="Proteomes" id="UP001158066"/>
    </source>
</evidence>
<dbReference type="AlphaFoldDB" id="A0AA45WWG5"/>
<keyword evidence="1" id="KW-1133">Transmembrane helix</keyword>
<accession>A0AA45WWG5</accession>
<reference evidence="2" key="1">
    <citation type="submission" date="2017-05" db="EMBL/GenBank/DDBJ databases">
        <authorList>
            <person name="Varghese N."/>
            <person name="Submissions S."/>
        </authorList>
    </citation>
    <scope>NUCLEOTIDE SEQUENCE</scope>
    <source>
        <strain evidence="2">Su22</strain>
    </source>
</reference>
<organism evidence="2 3">
    <name type="scientific">Anoxynatronum buryatiense</name>
    <dbReference type="NCBI Taxonomy" id="489973"/>
    <lineage>
        <taxon>Bacteria</taxon>
        <taxon>Bacillati</taxon>
        <taxon>Bacillota</taxon>
        <taxon>Clostridia</taxon>
        <taxon>Eubacteriales</taxon>
        <taxon>Clostridiaceae</taxon>
        <taxon>Anoxynatronum</taxon>
    </lineage>
</organism>
<comment type="caution">
    <text evidence="2">The sequence shown here is derived from an EMBL/GenBank/DDBJ whole genome shotgun (WGS) entry which is preliminary data.</text>
</comment>
<dbReference type="EMBL" id="FXUF01000006">
    <property type="protein sequence ID" value="SMP57324.1"/>
    <property type="molecule type" value="Genomic_DNA"/>
</dbReference>
<dbReference type="Pfam" id="PF08757">
    <property type="entry name" value="CotH"/>
    <property type="match status" value="1"/>
</dbReference>
<evidence type="ECO:0000313" key="2">
    <source>
        <dbReference type="EMBL" id="SMP57324.1"/>
    </source>
</evidence>
<dbReference type="InterPro" id="IPR026876">
    <property type="entry name" value="Fn3_assoc_repeat"/>
</dbReference>
<dbReference type="InterPro" id="IPR014867">
    <property type="entry name" value="Spore_coat_CotH_CotH2/3/7"/>
</dbReference>
<proteinExistence type="predicted"/>
<evidence type="ECO:0000256" key="1">
    <source>
        <dbReference type="SAM" id="Phobius"/>
    </source>
</evidence>
<dbReference type="RefSeq" id="WP_283409319.1">
    <property type="nucleotide sequence ID" value="NZ_FXUF01000006.1"/>
</dbReference>
<keyword evidence="1" id="KW-0472">Membrane</keyword>
<dbReference type="Proteomes" id="UP001158066">
    <property type="component" value="Unassembled WGS sequence"/>
</dbReference>
<keyword evidence="1" id="KW-0812">Transmembrane</keyword>
<dbReference type="Pfam" id="PF13287">
    <property type="entry name" value="Fn3_assoc"/>
    <property type="match status" value="1"/>
</dbReference>
<name>A0AA45WWG5_9CLOT</name>
<protein>
    <submittedName>
        <fullName evidence="2">Fn3 associated</fullName>
    </submittedName>
</protein>
<gene>
    <name evidence="2" type="ORF">SAMN06296020_106150</name>
</gene>